<dbReference type="GO" id="GO:0005829">
    <property type="term" value="C:cytosol"/>
    <property type="evidence" value="ECO:0007669"/>
    <property type="project" value="TreeGrafter"/>
</dbReference>
<keyword evidence="10 11" id="KW-0012">Acyltransferase</keyword>
<dbReference type="EC" id="2.3.1.179" evidence="3 11"/>
<evidence type="ECO:0000256" key="12">
    <source>
        <dbReference type="PIRSR" id="PIRSR000447-1"/>
    </source>
</evidence>
<keyword evidence="9 11" id="KW-0275">Fatty acid biosynthesis</keyword>
<keyword evidence="7" id="KW-0276">Fatty acid metabolism</keyword>
<dbReference type="PANTHER" id="PTHR11712">
    <property type="entry name" value="POLYKETIDE SYNTHASE-RELATED"/>
    <property type="match status" value="1"/>
</dbReference>
<dbReference type="UniPathway" id="UPA00094"/>
<dbReference type="PROSITE" id="PS52004">
    <property type="entry name" value="KS3_2"/>
    <property type="match status" value="1"/>
</dbReference>
<keyword evidence="5 11" id="KW-0444">Lipid biosynthesis</keyword>
<keyword evidence="8" id="KW-0443">Lipid metabolism</keyword>
<dbReference type="NCBIfam" id="NF005589">
    <property type="entry name" value="PRK07314.1"/>
    <property type="match status" value="1"/>
</dbReference>
<dbReference type="PANTHER" id="PTHR11712:SF336">
    <property type="entry name" value="3-OXOACYL-[ACYL-CARRIER-PROTEIN] SYNTHASE, MITOCHONDRIAL"/>
    <property type="match status" value="1"/>
</dbReference>
<dbReference type="GO" id="GO:0006633">
    <property type="term" value="P:fatty acid biosynthetic process"/>
    <property type="evidence" value="ECO:0007669"/>
    <property type="project" value="UniProtKB-UniRule"/>
</dbReference>
<sequence>MSKHRRVVVTGLGIVSPLGNDVATSWDGIVNGRSGIGPITHFDASAFTTRIAGEVRDFDPTRWVSPKDARKMEPFIQYGVAASLMALEDASITIDDSNAERIGAMIGSGIGGLLGIEEQTIKYHEGGPRKISPFYVPSTIINMLPGQVSLITGAKGPNFSAVSACATSNHSIGMAMRMIQYGDADVMIAGGAERGSSPTSVGGFCAMKAMSTRNDDPTHASRPWDKDRDGFVLGDGAGVLILEEYERAKARGARIYCELAGFGASSDAFHMTAPSEDGEGPARCMAAAFADAGINPDQVEYLNAHGTSTPLGDLAETLAIKRALGEHAYRTMVSSTKSMTGHLLGAAGGAEAIFSVLALHHGIIPPTINLEVPGEGCDLDYVPKVAREKKIDVAVSNGFGFGGTNGTLVFKRA</sequence>
<accession>A0A7W3Y653</accession>
<evidence type="ECO:0000259" key="14">
    <source>
        <dbReference type="PROSITE" id="PS52004"/>
    </source>
</evidence>
<keyword evidence="16" id="KW-1185">Reference proteome</keyword>
<dbReference type="AlphaFoldDB" id="A0A7W3Y653"/>
<organism evidence="15 16">
    <name type="scientific">Marilutibacter spongiae</name>
    <dbReference type="NCBI Taxonomy" id="2025720"/>
    <lineage>
        <taxon>Bacteria</taxon>
        <taxon>Pseudomonadati</taxon>
        <taxon>Pseudomonadota</taxon>
        <taxon>Gammaproteobacteria</taxon>
        <taxon>Lysobacterales</taxon>
        <taxon>Lysobacteraceae</taxon>
        <taxon>Marilutibacter</taxon>
    </lineage>
</organism>
<proteinExistence type="inferred from homology"/>
<gene>
    <name evidence="15" type="primary">fabF</name>
    <name evidence="15" type="ORF">H4F98_11150</name>
</gene>
<dbReference type="InterPro" id="IPR016039">
    <property type="entry name" value="Thiolase-like"/>
</dbReference>
<dbReference type="EMBL" id="JACHTF010000011">
    <property type="protein sequence ID" value="MBB1061123.1"/>
    <property type="molecule type" value="Genomic_DNA"/>
</dbReference>
<dbReference type="GO" id="GO:0004315">
    <property type="term" value="F:3-oxoacyl-[acyl-carrier-protein] synthase activity"/>
    <property type="evidence" value="ECO:0007669"/>
    <property type="project" value="UniProtKB-UniRule"/>
</dbReference>
<comment type="catalytic activity">
    <reaction evidence="11">
        <text>(9Z)-hexadecenoyl-[ACP] + malonyl-[ACP] + H(+) = 3-oxo-(11Z)-octadecenoyl-[ACP] + holo-[ACP] + CO2</text>
        <dbReference type="Rhea" id="RHEA:55040"/>
        <dbReference type="Rhea" id="RHEA-COMP:9623"/>
        <dbReference type="Rhea" id="RHEA-COMP:9685"/>
        <dbReference type="Rhea" id="RHEA-COMP:10800"/>
        <dbReference type="Rhea" id="RHEA-COMP:14074"/>
        <dbReference type="ChEBI" id="CHEBI:15378"/>
        <dbReference type="ChEBI" id="CHEBI:16526"/>
        <dbReference type="ChEBI" id="CHEBI:64479"/>
        <dbReference type="ChEBI" id="CHEBI:78449"/>
        <dbReference type="ChEBI" id="CHEBI:83989"/>
        <dbReference type="ChEBI" id="CHEBI:138538"/>
        <dbReference type="EC" id="2.3.1.179"/>
    </reaction>
</comment>
<dbReference type="InterPro" id="IPR018201">
    <property type="entry name" value="Ketoacyl_synth_AS"/>
</dbReference>
<evidence type="ECO:0000313" key="15">
    <source>
        <dbReference type="EMBL" id="MBB1061123.1"/>
    </source>
</evidence>
<comment type="catalytic activity">
    <reaction evidence="11">
        <text>a fatty acyl-[ACP] + malonyl-[ACP] + H(+) = a 3-oxoacyl-[ACP] + holo-[ACP] + CO2</text>
        <dbReference type="Rhea" id="RHEA:22836"/>
        <dbReference type="Rhea" id="RHEA-COMP:9623"/>
        <dbReference type="Rhea" id="RHEA-COMP:9685"/>
        <dbReference type="Rhea" id="RHEA-COMP:9916"/>
        <dbReference type="Rhea" id="RHEA-COMP:14125"/>
        <dbReference type="ChEBI" id="CHEBI:15378"/>
        <dbReference type="ChEBI" id="CHEBI:16526"/>
        <dbReference type="ChEBI" id="CHEBI:64479"/>
        <dbReference type="ChEBI" id="CHEBI:78449"/>
        <dbReference type="ChEBI" id="CHEBI:78776"/>
        <dbReference type="ChEBI" id="CHEBI:138651"/>
    </reaction>
</comment>
<evidence type="ECO:0000256" key="8">
    <source>
        <dbReference type="ARBA" id="ARBA00023098"/>
    </source>
</evidence>
<comment type="caution">
    <text evidence="15">The sequence shown here is derived from an EMBL/GenBank/DDBJ whole genome shotgun (WGS) entry which is preliminary data.</text>
</comment>
<dbReference type="SMART" id="SM00825">
    <property type="entry name" value="PKS_KS"/>
    <property type="match status" value="1"/>
</dbReference>
<evidence type="ECO:0000256" key="13">
    <source>
        <dbReference type="RuleBase" id="RU003694"/>
    </source>
</evidence>
<evidence type="ECO:0000256" key="7">
    <source>
        <dbReference type="ARBA" id="ARBA00022832"/>
    </source>
</evidence>
<dbReference type="Pfam" id="PF02801">
    <property type="entry name" value="Ketoacyl-synt_C"/>
    <property type="match status" value="1"/>
</dbReference>
<dbReference type="Proteomes" id="UP000523196">
    <property type="component" value="Unassembled WGS sequence"/>
</dbReference>
<dbReference type="Gene3D" id="3.40.47.10">
    <property type="match status" value="1"/>
</dbReference>
<evidence type="ECO:0000256" key="6">
    <source>
        <dbReference type="ARBA" id="ARBA00022679"/>
    </source>
</evidence>
<dbReference type="PIRSF" id="PIRSF000447">
    <property type="entry name" value="KAS_II"/>
    <property type="match status" value="1"/>
</dbReference>
<evidence type="ECO:0000256" key="10">
    <source>
        <dbReference type="ARBA" id="ARBA00023315"/>
    </source>
</evidence>
<dbReference type="InterPro" id="IPR014030">
    <property type="entry name" value="Ketoacyl_synth_N"/>
</dbReference>
<name>A0A7W3Y653_9GAMM</name>
<dbReference type="InterPro" id="IPR017568">
    <property type="entry name" value="3-oxoacyl-ACP_synth-2"/>
</dbReference>
<comment type="similarity">
    <text evidence="2 11 13">Belongs to the thiolase-like superfamily. Beta-ketoacyl-ACP synthases family.</text>
</comment>
<evidence type="ECO:0000256" key="4">
    <source>
        <dbReference type="ARBA" id="ARBA00014657"/>
    </source>
</evidence>
<evidence type="ECO:0000256" key="9">
    <source>
        <dbReference type="ARBA" id="ARBA00023160"/>
    </source>
</evidence>
<evidence type="ECO:0000256" key="1">
    <source>
        <dbReference type="ARBA" id="ARBA00005194"/>
    </source>
</evidence>
<dbReference type="FunFam" id="3.40.47.10:FF:000009">
    <property type="entry name" value="3-oxoacyl-[acyl-carrier-protein] synthase 2"/>
    <property type="match status" value="1"/>
</dbReference>
<dbReference type="InterPro" id="IPR020841">
    <property type="entry name" value="PKS_Beta-ketoAc_synthase_dom"/>
</dbReference>
<dbReference type="NCBIfam" id="TIGR03150">
    <property type="entry name" value="fabF"/>
    <property type="match status" value="1"/>
</dbReference>
<feature type="active site" description="For beta-ketoacyl synthase activity" evidence="12">
    <location>
        <position position="165"/>
    </location>
</feature>
<evidence type="ECO:0000256" key="11">
    <source>
        <dbReference type="PIRNR" id="PIRNR000447"/>
    </source>
</evidence>
<comment type="pathway">
    <text evidence="1 11">Lipid metabolism; fatty acid biosynthesis.</text>
</comment>
<dbReference type="RefSeq" id="WP_182687655.1">
    <property type="nucleotide sequence ID" value="NZ_JACHTF010000011.1"/>
</dbReference>
<evidence type="ECO:0000256" key="3">
    <source>
        <dbReference type="ARBA" id="ARBA00012356"/>
    </source>
</evidence>
<dbReference type="PROSITE" id="PS00606">
    <property type="entry name" value="KS3_1"/>
    <property type="match status" value="1"/>
</dbReference>
<evidence type="ECO:0000256" key="5">
    <source>
        <dbReference type="ARBA" id="ARBA00022516"/>
    </source>
</evidence>
<feature type="domain" description="Ketosynthase family 3 (KS3)" evidence="14">
    <location>
        <begin position="4"/>
        <end position="412"/>
    </location>
</feature>
<protein>
    <recommendedName>
        <fullName evidence="4 11">3-oxoacyl-[acyl-carrier-protein] synthase 2</fullName>
        <ecNumber evidence="3 11">2.3.1.179</ecNumber>
    </recommendedName>
</protein>
<dbReference type="CDD" id="cd00834">
    <property type="entry name" value="KAS_I_II"/>
    <property type="match status" value="1"/>
</dbReference>
<dbReference type="Pfam" id="PF00109">
    <property type="entry name" value="ketoacyl-synt"/>
    <property type="match status" value="1"/>
</dbReference>
<reference evidence="15 16" key="1">
    <citation type="submission" date="2020-08" db="EMBL/GenBank/DDBJ databases">
        <authorList>
            <person name="Xu S."/>
            <person name="Li A."/>
        </authorList>
    </citation>
    <scope>NUCLEOTIDE SEQUENCE [LARGE SCALE GENOMIC DNA]</scope>
    <source>
        <strain evidence="15 16">119BY6-57</strain>
    </source>
</reference>
<dbReference type="SUPFAM" id="SSF53901">
    <property type="entry name" value="Thiolase-like"/>
    <property type="match status" value="2"/>
</dbReference>
<keyword evidence="6 11" id="KW-0808">Transferase</keyword>
<evidence type="ECO:0000256" key="2">
    <source>
        <dbReference type="ARBA" id="ARBA00008467"/>
    </source>
</evidence>
<dbReference type="InterPro" id="IPR014031">
    <property type="entry name" value="Ketoacyl_synth_C"/>
</dbReference>
<dbReference type="InterPro" id="IPR000794">
    <property type="entry name" value="Beta-ketoacyl_synthase"/>
</dbReference>
<evidence type="ECO:0000313" key="16">
    <source>
        <dbReference type="Proteomes" id="UP000523196"/>
    </source>
</evidence>
<comment type="function">
    <text evidence="11">Involved in the type II fatty acid elongation cycle. Catalyzes the elongation of a wide range of acyl-ACP by the addition of two carbons from malonyl-ACP to an acyl acceptor. Can efficiently catalyze the conversion of palmitoleoyl-ACP (cis-hexadec-9-enoyl-ACP) to cis-vaccenoyl-ACP (cis-octadec-11-enoyl-ACP), an essential step in the thermal regulation of fatty acid composition.</text>
</comment>